<gene>
    <name evidence="9" type="ORF">INT45_005318</name>
</gene>
<dbReference type="Proteomes" id="UP000646827">
    <property type="component" value="Unassembled WGS sequence"/>
</dbReference>
<keyword evidence="5" id="KW-0333">Golgi apparatus</keyword>
<comment type="similarity">
    <text evidence="2">Belongs to the VPS52 family.</text>
</comment>
<feature type="region of interest" description="Disordered" evidence="6">
    <location>
        <begin position="1"/>
        <end position="67"/>
    </location>
</feature>
<reference evidence="9 10" key="1">
    <citation type="submission" date="2020-12" db="EMBL/GenBank/DDBJ databases">
        <title>Metabolic potential, ecology and presence of endohyphal bacteria is reflected in genomic diversity of Mucoromycotina.</title>
        <authorList>
            <person name="Muszewska A."/>
            <person name="Okrasinska A."/>
            <person name="Steczkiewicz K."/>
            <person name="Drgas O."/>
            <person name="Orlowska M."/>
            <person name="Perlinska-Lenart U."/>
            <person name="Aleksandrzak-Piekarczyk T."/>
            <person name="Szatraj K."/>
            <person name="Zielenkiewicz U."/>
            <person name="Pilsyk S."/>
            <person name="Malc E."/>
            <person name="Mieczkowski P."/>
            <person name="Kruszewska J.S."/>
            <person name="Biernat P."/>
            <person name="Pawlowska J."/>
        </authorList>
    </citation>
    <scope>NUCLEOTIDE SEQUENCE [LARGE SCALE GENOMIC DNA]</scope>
    <source>
        <strain evidence="9 10">CBS 142.35</strain>
    </source>
</reference>
<evidence type="ECO:0000313" key="10">
    <source>
        <dbReference type="Proteomes" id="UP000646827"/>
    </source>
</evidence>
<feature type="compositionally biased region" description="Basic and acidic residues" evidence="6">
    <location>
        <begin position="19"/>
        <end position="32"/>
    </location>
</feature>
<dbReference type="GO" id="GO:0006896">
    <property type="term" value="P:Golgi to vacuole transport"/>
    <property type="evidence" value="ECO:0007669"/>
    <property type="project" value="TreeGrafter"/>
</dbReference>
<keyword evidence="10" id="KW-1185">Reference proteome</keyword>
<dbReference type="OrthoDB" id="19482at2759"/>
<dbReference type="InterPro" id="IPR048319">
    <property type="entry name" value="Vps52_CC"/>
</dbReference>
<evidence type="ECO:0000259" key="7">
    <source>
        <dbReference type="Pfam" id="PF04129"/>
    </source>
</evidence>
<protein>
    <submittedName>
        <fullName evidence="9">Uncharacterized protein</fullName>
    </submittedName>
</protein>
<keyword evidence="4" id="KW-0653">Protein transport</keyword>
<dbReference type="GO" id="GO:0042147">
    <property type="term" value="P:retrograde transport, endosome to Golgi"/>
    <property type="evidence" value="ECO:0007669"/>
    <property type="project" value="TreeGrafter"/>
</dbReference>
<comment type="subcellular location">
    <subcellularLocation>
        <location evidence="1">Golgi apparatus</location>
        <location evidence="1">trans-Golgi network</location>
    </subcellularLocation>
</comment>
<evidence type="ECO:0000256" key="2">
    <source>
        <dbReference type="ARBA" id="ARBA00008180"/>
    </source>
</evidence>
<evidence type="ECO:0000256" key="6">
    <source>
        <dbReference type="SAM" id="MobiDB-lite"/>
    </source>
</evidence>
<dbReference type="AlphaFoldDB" id="A0A8H7S8N4"/>
<dbReference type="PANTHER" id="PTHR14190:SF7">
    <property type="entry name" value="VACUOLAR PROTEIN SORTING-ASSOCIATED PROTEIN 52 HOMOLOG"/>
    <property type="match status" value="1"/>
</dbReference>
<dbReference type="Pfam" id="PF04129">
    <property type="entry name" value="Vps52_CC"/>
    <property type="match status" value="1"/>
</dbReference>
<dbReference type="GO" id="GO:0005829">
    <property type="term" value="C:cytosol"/>
    <property type="evidence" value="ECO:0007669"/>
    <property type="project" value="GOC"/>
</dbReference>
<dbReference type="InterPro" id="IPR007258">
    <property type="entry name" value="Vps52"/>
</dbReference>
<dbReference type="InterPro" id="IPR048361">
    <property type="entry name" value="Vps52_C"/>
</dbReference>
<evidence type="ECO:0000259" key="8">
    <source>
        <dbReference type="Pfam" id="PF20655"/>
    </source>
</evidence>
<feature type="domain" description="Vps52 C-terminal" evidence="8">
    <location>
        <begin position="356"/>
        <end position="669"/>
    </location>
</feature>
<feature type="domain" description="Vps52 coiled-coil" evidence="7">
    <location>
        <begin position="166"/>
        <end position="338"/>
    </location>
</feature>
<name>A0A8H7S8N4_9FUNG</name>
<dbReference type="GO" id="GO:0015031">
    <property type="term" value="P:protein transport"/>
    <property type="evidence" value="ECO:0007669"/>
    <property type="project" value="UniProtKB-KW"/>
</dbReference>
<evidence type="ECO:0000256" key="3">
    <source>
        <dbReference type="ARBA" id="ARBA00022448"/>
    </source>
</evidence>
<comment type="caution">
    <text evidence="9">The sequence shown here is derived from an EMBL/GenBank/DDBJ whole genome shotgun (WGS) entry which is preliminary data.</text>
</comment>
<proteinExistence type="inferred from homology"/>
<evidence type="ECO:0000256" key="1">
    <source>
        <dbReference type="ARBA" id="ARBA00004601"/>
    </source>
</evidence>
<evidence type="ECO:0000256" key="5">
    <source>
        <dbReference type="ARBA" id="ARBA00023034"/>
    </source>
</evidence>
<dbReference type="Pfam" id="PF20655">
    <property type="entry name" value="Vps52_C"/>
    <property type="match status" value="1"/>
</dbReference>
<dbReference type="EMBL" id="JAEPRB010000037">
    <property type="protein sequence ID" value="KAG2224794.1"/>
    <property type="molecule type" value="Genomic_DNA"/>
</dbReference>
<accession>A0A8H7S8N4</accession>
<dbReference type="GO" id="GO:0019905">
    <property type="term" value="F:syntaxin binding"/>
    <property type="evidence" value="ECO:0007669"/>
    <property type="project" value="TreeGrafter"/>
</dbReference>
<dbReference type="GO" id="GO:0000938">
    <property type="term" value="C:GARP complex"/>
    <property type="evidence" value="ECO:0007669"/>
    <property type="project" value="TreeGrafter"/>
</dbReference>
<evidence type="ECO:0000256" key="4">
    <source>
        <dbReference type="ARBA" id="ARBA00022927"/>
    </source>
</evidence>
<dbReference type="GO" id="GO:0032456">
    <property type="term" value="P:endocytic recycling"/>
    <property type="evidence" value="ECO:0007669"/>
    <property type="project" value="TreeGrafter"/>
</dbReference>
<evidence type="ECO:0000313" key="9">
    <source>
        <dbReference type="EMBL" id="KAG2224794.1"/>
    </source>
</evidence>
<feature type="compositionally biased region" description="Polar residues" evidence="6">
    <location>
        <begin position="1"/>
        <end position="18"/>
    </location>
</feature>
<sequence length="787" mass="90599">SPSMDAAGSTNNTNLITNRDNEELRKSIDKDLPSVPSSDEDSNYKPENEVDSDDDKPLRPTDGPSTTTLKELDWLLEEDSSNKVRRIEYNYMLILILLLQDIASIDNDFLDNDFDQITFDEVDDRISAFQEDEFVRQALENGMDLREYALQIEQEREAVQRDLENDYVQQIRSFVDLHSEIQSCDEVLGRMEELLSVFQSDLGNISGEIKNLQERSSRMSVKLRNRKGVETKLGKALQGMVIPPYSIKKITEGDVDEVWLQYLLAINRQMRFVKANQNKPIKALRNVGPELEKLRLKAAATIRDFFIERINALLVPNTNVQIMQQSVFLKYKELHQFVIERHHDAATEIRQSYVNALKWYFHNHFERYSKGLSKLQTITADKTDLIGVEEHGRKGLFGSTKVALKDKTNVFALGDRIDALKMQEQGVILVHVAEDKDQKFQFEQLFRSFNLTLIDNASSEYLFIYEFFSSRDTKKSADTVKSVFQQIFDPTEKVGQMFTKAYIENSYDAVGILLCIRINTQLALELQRRRVPALEGYTNSTNMTLWPRFQHVMSLHVESLKRMAATKSVISAVKDIHPHYITRRYAEFAASLLVLNEGYDDAILINSVQRLRNEFEGVLARMSNEFSEPTRRIAFLINNYDVIVSVFQEAHNRALESELEHVRQLLSIHTGAFVDEQLKPYFGSMVDCVKRSDQSKSMAQPEKGELQRISHEFAQTWRQSLTSINASVIQYFSNFKNGTTVLHAVLGQLIVYYTKFLDILEQRNIGGVQPVGVQTVMVEIKKFRSTF</sequence>
<organism evidence="9 10">
    <name type="scientific">Circinella minor</name>
    <dbReference type="NCBI Taxonomy" id="1195481"/>
    <lineage>
        <taxon>Eukaryota</taxon>
        <taxon>Fungi</taxon>
        <taxon>Fungi incertae sedis</taxon>
        <taxon>Mucoromycota</taxon>
        <taxon>Mucoromycotina</taxon>
        <taxon>Mucoromycetes</taxon>
        <taxon>Mucorales</taxon>
        <taxon>Lichtheimiaceae</taxon>
        <taxon>Circinella</taxon>
    </lineage>
</organism>
<keyword evidence="3" id="KW-0813">Transport</keyword>
<feature type="non-terminal residue" evidence="9">
    <location>
        <position position="1"/>
    </location>
</feature>
<dbReference type="PANTHER" id="PTHR14190">
    <property type="entry name" value="SUPPRESSOR OF ACTIN MUTATIONS 2/VACUOLAR PROTEIN SORTING 52"/>
    <property type="match status" value="1"/>
</dbReference>